<evidence type="ECO:0000313" key="3">
    <source>
        <dbReference type="Proteomes" id="UP000799766"/>
    </source>
</evidence>
<gene>
    <name evidence="2" type="ORF">BDY21DRAFT_158523</name>
</gene>
<proteinExistence type="predicted"/>
<feature type="region of interest" description="Disordered" evidence="1">
    <location>
        <begin position="41"/>
        <end position="119"/>
    </location>
</feature>
<feature type="compositionally biased region" description="Basic residues" evidence="1">
    <location>
        <begin position="72"/>
        <end position="83"/>
    </location>
</feature>
<feature type="compositionally biased region" description="Basic residues" evidence="1">
    <location>
        <begin position="110"/>
        <end position="119"/>
    </location>
</feature>
<organism evidence="2 3">
    <name type="scientific">Lineolata rhizophorae</name>
    <dbReference type="NCBI Taxonomy" id="578093"/>
    <lineage>
        <taxon>Eukaryota</taxon>
        <taxon>Fungi</taxon>
        <taxon>Dikarya</taxon>
        <taxon>Ascomycota</taxon>
        <taxon>Pezizomycotina</taxon>
        <taxon>Dothideomycetes</taxon>
        <taxon>Dothideomycetes incertae sedis</taxon>
        <taxon>Lineolatales</taxon>
        <taxon>Lineolataceae</taxon>
        <taxon>Lineolata</taxon>
    </lineage>
</organism>
<feature type="compositionally biased region" description="Basic and acidic residues" evidence="1">
    <location>
        <begin position="61"/>
        <end position="71"/>
    </location>
</feature>
<feature type="region of interest" description="Disordered" evidence="1">
    <location>
        <begin position="1"/>
        <end position="24"/>
    </location>
</feature>
<keyword evidence="3" id="KW-1185">Reference proteome</keyword>
<dbReference type="AlphaFoldDB" id="A0A6A6NL88"/>
<dbReference type="EMBL" id="MU001708">
    <property type="protein sequence ID" value="KAF2452490.1"/>
    <property type="molecule type" value="Genomic_DNA"/>
</dbReference>
<feature type="compositionally biased region" description="Low complexity" evidence="1">
    <location>
        <begin position="1"/>
        <end position="15"/>
    </location>
</feature>
<sequence length="151" mass="16140">MDEPAGIRGRRPAAALVGPPSGAGQPVLIQPCATAGLAARCHAPRRPPPDEVSGILSGEEPLGRDRADLARPRRWKTPSRRKAMALPGSRRKEGGGGRRRFVPPSVAARGRTRRKRRREFKAVNSLRLVDLRTQPALAPARCSTPGAAPAV</sequence>
<accession>A0A6A6NL88</accession>
<protein>
    <submittedName>
        <fullName evidence="2">Uncharacterized protein</fullName>
    </submittedName>
</protein>
<dbReference type="Proteomes" id="UP000799766">
    <property type="component" value="Unassembled WGS sequence"/>
</dbReference>
<reference evidence="2" key="1">
    <citation type="journal article" date="2020" name="Stud. Mycol.">
        <title>101 Dothideomycetes genomes: a test case for predicting lifestyles and emergence of pathogens.</title>
        <authorList>
            <person name="Haridas S."/>
            <person name="Albert R."/>
            <person name="Binder M."/>
            <person name="Bloem J."/>
            <person name="Labutti K."/>
            <person name="Salamov A."/>
            <person name="Andreopoulos B."/>
            <person name="Baker S."/>
            <person name="Barry K."/>
            <person name="Bills G."/>
            <person name="Bluhm B."/>
            <person name="Cannon C."/>
            <person name="Castanera R."/>
            <person name="Culley D."/>
            <person name="Daum C."/>
            <person name="Ezra D."/>
            <person name="Gonzalez J."/>
            <person name="Henrissat B."/>
            <person name="Kuo A."/>
            <person name="Liang C."/>
            <person name="Lipzen A."/>
            <person name="Lutzoni F."/>
            <person name="Magnuson J."/>
            <person name="Mondo S."/>
            <person name="Nolan M."/>
            <person name="Ohm R."/>
            <person name="Pangilinan J."/>
            <person name="Park H.-J."/>
            <person name="Ramirez L."/>
            <person name="Alfaro M."/>
            <person name="Sun H."/>
            <person name="Tritt A."/>
            <person name="Yoshinaga Y."/>
            <person name="Zwiers L.-H."/>
            <person name="Turgeon B."/>
            <person name="Goodwin S."/>
            <person name="Spatafora J."/>
            <person name="Crous P."/>
            <person name="Grigoriev I."/>
        </authorList>
    </citation>
    <scope>NUCLEOTIDE SEQUENCE</scope>
    <source>
        <strain evidence="2">ATCC 16933</strain>
    </source>
</reference>
<evidence type="ECO:0000313" key="2">
    <source>
        <dbReference type="EMBL" id="KAF2452490.1"/>
    </source>
</evidence>
<name>A0A6A6NL88_9PEZI</name>
<evidence type="ECO:0000256" key="1">
    <source>
        <dbReference type="SAM" id="MobiDB-lite"/>
    </source>
</evidence>